<dbReference type="Pfam" id="PF07727">
    <property type="entry name" value="RVT_2"/>
    <property type="match status" value="1"/>
</dbReference>
<feature type="domain" description="GAG-pre-integrase" evidence="2">
    <location>
        <begin position="2"/>
        <end position="45"/>
    </location>
</feature>
<dbReference type="InterPro" id="IPR025724">
    <property type="entry name" value="GAG-pre-integrase_dom"/>
</dbReference>
<reference evidence="3" key="2">
    <citation type="journal article" date="2024" name="Plant">
        <title>Genomic evolution and insights into agronomic trait innovations of Sesamum species.</title>
        <authorList>
            <person name="Miao H."/>
            <person name="Wang L."/>
            <person name="Qu L."/>
            <person name="Liu H."/>
            <person name="Sun Y."/>
            <person name="Le M."/>
            <person name="Wang Q."/>
            <person name="Wei S."/>
            <person name="Zheng Y."/>
            <person name="Lin W."/>
            <person name="Duan Y."/>
            <person name="Cao H."/>
            <person name="Xiong S."/>
            <person name="Wang X."/>
            <person name="Wei L."/>
            <person name="Li C."/>
            <person name="Ma Q."/>
            <person name="Ju M."/>
            <person name="Zhao R."/>
            <person name="Li G."/>
            <person name="Mu C."/>
            <person name="Tian Q."/>
            <person name="Mei H."/>
            <person name="Zhang T."/>
            <person name="Gao T."/>
            <person name="Zhang H."/>
        </authorList>
    </citation>
    <scope>NUCLEOTIDE SEQUENCE</scope>
    <source>
        <strain evidence="3">KEN8</strain>
    </source>
</reference>
<protein>
    <recommendedName>
        <fullName evidence="4">GAG-pre-integrase domain-containing protein</fullName>
    </recommendedName>
</protein>
<proteinExistence type="predicted"/>
<accession>A0AAW2IWH6</accession>
<organism evidence="3">
    <name type="scientific">Sesamum calycinum</name>
    <dbReference type="NCBI Taxonomy" id="2727403"/>
    <lineage>
        <taxon>Eukaryota</taxon>
        <taxon>Viridiplantae</taxon>
        <taxon>Streptophyta</taxon>
        <taxon>Embryophyta</taxon>
        <taxon>Tracheophyta</taxon>
        <taxon>Spermatophyta</taxon>
        <taxon>Magnoliopsida</taxon>
        <taxon>eudicotyledons</taxon>
        <taxon>Gunneridae</taxon>
        <taxon>Pentapetalae</taxon>
        <taxon>asterids</taxon>
        <taxon>lamiids</taxon>
        <taxon>Lamiales</taxon>
        <taxon>Pedaliaceae</taxon>
        <taxon>Sesamum</taxon>
    </lineage>
</organism>
<dbReference type="Pfam" id="PF13976">
    <property type="entry name" value="gag_pre-integrs"/>
    <property type="match status" value="1"/>
</dbReference>
<sequence length="144" mass="16400">MTQIWHVRLGHSSKDMMSKLVDSKSLEVDDLDNLPTCESCLKGKMTKKPFVGQSALASGYALKMAAKLLNMAPSKKCPKRHMRYGIETYLPVVIAKSIRILLTIAAWYDYEIWQMDVKTAFLNGFVEEEIYRDLPEGFTYAAEK</sequence>
<feature type="domain" description="Reverse transcriptase Ty1/copia-type" evidence="1">
    <location>
        <begin position="85"/>
        <end position="141"/>
    </location>
</feature>
<evidence type="ECO:0008006" key="4">
    <source>
        <dbReference type="Google" id="ProtNLM"/>
    </source>
</evidence>
<comment type="caution">
    <text evidence="3">The sequence shown here is derived from an EMBL/GenBank/DDBJ whole genome shotgun (WGS) entry which is preliminary data.</text>
</comment>
<evidence type="ECO:0000259" key="1">
    <source>
        <dbReference type="Pfam" id="PF07727"/>
    </source>
</evidence>
<evidence type="ECO:0000313" key="3">
    <source>
        <dbReference type="EMBL" id="KAL0286545.1"/>
    </source>
</evidence>
<dbReference type="EMBL" id="JACGWM010001870">
    <property type="protein sequence ID" value="KAL0286545.1"/>
    <property type="molecule type" value="Genomic_DNA"/>
</dbReference>
<dbReference type="InterPro" id="IPR013103">
    <property type="entry name" value="RVT_2"/>
</dbReference>
<name>A0AAW2IWH6_9LAMI</name>
<dbReference type="AlphaFoldDB" id="A0AAW2IWH6"/>
<evidence type="ECO:0000259" key="2">
    <source>
        <dbReference type="Pfam" id="PF13976"/>
    </source>
</evidence>
<reference evidence="3" key="1">
    <citation type="submission" date="2020-06" db="EMBL/GenBank/DDBJ databases">
        <authorList>
            <person name="Li T."/>
            <person name="Hu X."/>
            <person name="Zhang T."/>
            <person name="Song X."/>
            <person name="Zhang H."/>
            <person name="Dai N."/>
            <person name="Sheng W."/>
            <person name="Hou X."/>
            <person name="Wei L."/>
        </authorList>
    </citation>
    <scope>NUCLEOTIDE SEQUENCE</scope>
    <source>
        <strain evidence="3">KEN8</strain>
        <tissue evidence="3">Leaf</tissue>
    </source>
</reference>
<gene>
    <name evidence="3" type="ORF">Scaly_2789400</name>
</gene>